<dbReference type="RefSeq" id="WP_071502580.1">
    <property type="nucleotide sequence ID" value="NZ_MORL01000003.1"/>
</dbReference>
<sequence length="203" mass="23540">MAEQTEKPTITGICNQLYRLRDDLLLLRLSEGPRPQGWTDLHNNALEEKLSEIDNLINQLYQIGSQPEITATLEQTTDEPKLVLHDIDLWQVKPDGTLYNGFCNRAGVDLEQETFAPDIRLIQKTDSLRRQISRLIDDPVFGNRLNYPDLQALFRSHWEEIMRCPDRVRQDQLCTQLRNLIDHTGDLAKSVMTVTIQDVKLFR</sequence>
<gene>
    <name evidence="1" type="ORF">BLX24_07945</name>
</gene>
<comment type="caution">
    <text evidence="1">The sequence shown here is derived from an EMBL/GenBank/DDBJ whole genome shotgun (WGS) entry which is preliminary data.</text>
</comment>
<evidence type="ECO:0000313" key="1">
    <source>
        <dbReference type="EMBL" id="OIN59779.1"/>
    </source>
</evidence>
<dbReference type="EMBL" id="MORL01000003">
    <property type="protein sequence ID" value="OIN59779.1"/>
    <property type="molecule type" value="Genomic_DNA"/>
</dbReference>
<name>A0A1S2VM03_9BACT</name>
<accession>A0A1S2VM03</accession>
<evidence type="ECO:0000313" key="2">
    <source>
        <dbReference type="Proteomes" id="UP000181790"/>
    </source>
</evidence>
<protein>
    <submittedName>
        <fullName evidence="1">Uncharacterized protein</fullName>
    </submittedName>
</protein>
<dbReference type="Proteomes" id="UP000181790">
    <property type="component" value="Unassembled WGS sequence"/>
</dbReference>
<proteinExistence type="predicted"/>
<dbReference type="AlphaFoldDB" id="A0A1S2VM03"/>
<keyword evidence="2" id="KW-1185">Reference proteome</keyword>
<organism evidence="1 2">
    <name type="scientific">Arsenicibacter rosenii</name>
    <dbReference type="NCBI Taxonomy" id="1750698"/>
    <lineage>
        <taxon>Bacteria</taxon>
        <taxon>Pseudomonadati</taxon>
        <taxon>Bacteroidota</taxon>
        <taxon>Cytophagia</taxon>
        <taxon>Cytophagales</taxon>
        <taxon>Spirosomataceae</taxon>
        <taxon>Arsenicibacter</taxon>
    </lineage>
</organism>
<reference evidence="1 2" key="1">
    <citation type="submission" date="2016-10" db="EMBL/GenBank/DDBJ databases">
        <title>Arsenicibacter rosenii gen. nov., sp. nov., an efficient arsenic-methylating bacterium isolated from an arsenic-contaminated paddy soil.</title>
        <authorList>
            <person name="Huang K."/>
        </authorList>
    </citation>
    <scope>NUCLEOTIDE SEQUENCE [LARGE SCALE GENOMIC DNA]</scope>
    <source>
        <strain evidence="1 2">SM-1</strain>
    </source>
</reference>